<gene>
    <name evidence="1" type="ORF">HPB49_010391</name>
</gene>
<dbReference type="EMBL" id="CM023478">
    <property type="protein sequence ID" value="KAH7933212.1"/>
    <property type="molecule type" value="Genomic_DNA"/>
</dbReference>
<name>A0ACB8C2Y5_DERSI</name>
<accession>A0ACB8C2Y5</accession>
<dbReference type="Proteomes" id="UP000821865">
    <property type="component" value="Chromosome 9"/>
</dbReference>
<keyword evidence="2" id="KW-1185">Reference proteome</keyword>
<reference evidence="1" key="1">
    <citation type="submission" date="2020-05" db="EMBL/GenBank/DDBJ databases">
        <title>Large-scale comparative analyses of tick genomes elucidate their genetic diversity and vector capacities.</title>
        <authorList>
            <person name="Jia N."/>
            <person name="Wang J."/>
            <person name="Shi W."/>
            <person name="Du L."/>
            <person name="Sun Y."/>
            <person name="Zhan W."/>
            <person name="Jiang J."/>
            <person name="Wang Q."/>
            <person name="Zhang B."/>
            <person name="Ji P."/>
            <person name="Sakyi L.B."/>
            <person name="Cui X."/>
            <person name="Yuan T."/>
            <person name="Jiang B."/>
            <person name="Yang W."/>
            <person name="Lam T.T.-Y."/>
            <person name="Chang Q."/>
            <person name="Ding S."/>
            <person name="Wang X."/>
            <person name="Zhu J."/>
            <person name="Ruan X."/>
            <person name="Zhao L."/>
            <person name="Wei J."/>
            <person name="Que T."/>
            <person name="Du C."/>
            <person name="Cheng J."/>
            <person name="Dai P."/>
            <person name="Han X."/>
            <person name="Huang E."/>
            <person name="Gao Y."/>
            <person name="Liu J."/>
            <person name="Shao H."/>
            <person name="Ye R."/>
            <person name="Li L."/>
            <person name="Wei W."/>
            <person name="Wang X."/>
            <person name="Wang C."/>
            <person name="Yang T."/>
            <person name="Huo Q."/>
            <person name="Li W."/>
            <person name="Guo W."/>
            <person name="Chen H."/>
            <person name="Zhou L."/>
            <person name="Ni X."/>
            <person name="Tian J."/>
            <person name="Zhou Y."/>
            <person name="Sheng Y."/>
            <person name="Liu T."/>
            <person name="Pan Y."/>
            <person name="Xia L."/>
            <person name="Li J."/>
            <person name="Zhao F."/>
            <person name="Cao W."/>
        </authorList>
    </citation>
    <scope>NUCLEOTIDE SEQUENCE</scope>
    <source>
        <strain evidence="1">Dsil-2018</strain>
    </source>
</reference>
<evidence type="ECO:0000313" key="1">
    <source>
        <dbReference type="EMBL" id="KAH7933212.1"/>
    </source>
</evidence>
<sequence>MQEPGWLNVHVKKSTKKAAEVAERVAIAERGRGISKVAPRMRKPTAPRQPQLPPEDLKLVLRPRGGFDATQLPTVAVRDGVLRAAEITYDKASGDTLRVNFRQNTLTMSTPSKEKAVLYSKITTIRINANDYETVVYVTAPEDTSKGVIHGIPEEEMQEDIEKSLVNEHNPGILRARRMGKTNIIIIAFEGQHVPQYVFYRGAEYRGDACPNPKNVRCRGCRAANPGEDHKCTPRCELCGKEHQTGDKKCKELFRTPYIMKKGQWEQQLERQSRPTERGVSAAPGSSRSRSRAAGEIPLKVQAEARCVIEVTRPATMGPAAVTEDDAGEHARLTSRLAGQGCPKSPR</sequence>
<comment type="caution">
    <text evidence="1">The sequence shown here is derived from an EMBL/GenBank/DDBJ whole genome shotgun (WGS) entry which is preliminary data.</text>
</comment>
<proteinExistence type="predicted"/>
<protein>
    <submittedName>
        <fullName evidence="1">Uncharacterized protein</fullName>
    </submittedName>
</protein>
<organism evidence="1 2">
    <name type="scientific">Dermacentor silvarum</name>
    <name type="common">Tick</name>
    <dbReference type="NCBI Taxonomy" id="543639"/>
    <lineage>
        <taxon>Eukaryota</taxon>
        <taxon>Metazoa</taxon>
        <taxon>Ecdysozoa</taxon>
        <taxon>Arthropoda</taxon>
        <taxon>Chelicerata</taxon>
        <taxon>Arachnida</taxon>
        <taxon>Acari</taxon>
        <taxon>Parasitiformes</taxon>
        <taxon>Ixodida</taxon>
        <taxon>Ixodoidea</taxon>
        <taxon>Ixodidae</taxon>
        <taxon>Rhipicephalinae</taxon>
        <taxon>Dermacentor</taxon>
    </lineage>
</organism>
<evidence type="ECO:0000313" key="2">
    <source>
        <dbReference type="Proteomes" id="UP000821865"/>
    </source>
</evidence>